<organism evidence="2 3">
    <name type="scientific">Rathayibacter rubneri</name>
    <dbReference type="NCBI Taxonomy" id="2950106"/>
    <lineage>
        <taxon>Bacteria</taxon>
        <taxon>Bacillati</taxon>
        <taxon>Actinomycetota</taxon>
        <taxon>Actinomycetes</taxon>
        <taxon>Micrococcales</taxon>
        <taxon>Microbacteriaceae</taxon>
        <taxon>Rathayibacter</taxon>
    </lineage>
</organism>
<dbReference type="Proteomes" id="UP001155240">
    <property type="component" value="Unassembled WGS sequence"/>
</dbReference>
<dbReference type="InterPro" id="IPR029016">
    <property type="entry name" value="GAF-like_dom_sf"/>
</dbReference>
<dbReference type="AlphaFoldDB" id="A0A9X2IQN0"/>
<dbReference type="Gene3D" id="3.30.450.40">
    <property type="match status" value="1"/>
</dbReference>
<proteinExistence type="predicted"/>
<dbReference type="SUPFAM" id="SSF55781">
    <property type="entry name" value="GAF domain-like"/>
    <property type="match status" value="1"/>
</dbReference>
<reference evidence="2" key="1">
    <citation type="submission" date="2022-06" db="EMBL/GenBank/DDBJ databases">
        <title>Whole genome shotgun sequencing (WGS) of Rathayibacter sp. ZW T2_19, isolated from stored onions (Allium cepa).</title>
        <authorList>
            <person name="Stoll D.A."/>
            <person name="Huch M."/>
        </authorList>
    </citation>
    <scope>NUCLEOTIDE SEQUENCE</scope>
    <source>
        <strain evidence="2">ZW T2_19</strain>
    </source>
</reference>
<evidence type="ECO:0000313" key="3">
    <source>
        <dbReference type="Proteomes" id="UP001155240"/>
    </source>
</evidence>
<feature type="transmembrane region" description="Helical" evidence="1">
    <location>
        <begin position="55"/>
        <end position="74"/>
    </location>
</feature>
<keyword evidence="3" id="KW-1185">Reference proteome</keyword>
<keyword evidence="1" id="KW-0812">Transmembrane</keyword>
<comment type="caution">
    <text evidence="2">The sequence shown here is derived from an EMBL/GenBank/DDBJ whole genome shotgun (WGS) entry which is preliminary data.</text>
</comment>
<accession>A0A9X2IQN0</accession>
<keyword evidence="1" id="KW-1133">Transmembrane helix</keyword>
<sequence length="273" mass="30022">MSERIAVAEKDVRGSALERAGHRALIFFRGNGGYTLGVLSALVFAFSSIPETQFWSLPLGIILGLSGIAAQATLRPTYAGLARSLSDANALADATALALEKSVDAMLIRIAQHCDLLATHQRVSVYFHHGSSFVMLSRHSANPALKESGRGIYPDHQGYIATTWQQGETLVRRQKAVRAEWEEELCRNQKFDKRTAAGLRMQARSLVGYRLSYNGQALGVLIMESTQPQGVKQENLLKAKDSLLLESLCEVLHVSNPYYPVIRKRLAVNQGDS</sequence>
<protein>
    <recommendedName>
        <fullName evidence="4">GAF domain-containing protein</fullName>
    </recommendedName>
</protein>
<evidence type="ECO:0008006" key="4">
    <source>
        <dbReference type="Google" id="ProtNLM"/>
    </source>
</evidence>
<dbReference type="RefSeq" id="WP_251943524.1">
    <property type="nucleotide sequence ID" value="NZ_JAMRYM010000005.1"/>
</dbReference>
<dbReference type="EMBL" id="JAMRYM010000005">
    <property type="protein sequence ID" value="MCM6761380.1"/>
    <property type="molecule type" value="Genomic_DNA"/>
</dbReference>
<name>A0A9X2IQN0_9MICO</name>
<gene>
    <name evidence="2" type="ORF">NB037_03025</name>
</gene>
<keyword evidence="1" id="KW-0472">Membrane</keyword>
<evidence type="ECO:0000313" key="2">
    <source>
        <dbReference type="EMBL" id="MCM6761380.1"/>
    </source>
</evidence>
<evidence type="ECO:0000256" key="1">
    <source>
        <dbReference type="SAM" id="Phobius"/>
    </source>
</evidence>
<feature type="transmembrane region" description="Helical" evidence="1">
    <location>
        <begin position="32"/>
        <end position="49"/>
    </location>
</feature>